<gene>
    <name evidence="3" type="ORF">OEG82_22480</name>
</gene>
<dbReference type="SUPFAM" id="SSF52402">
    <property type="entry name" value="Adenine nucleotide alpha hydrolases-like"/>
    <property type="match status" value="1"/>
</dbReference>
<dbReference type="PANTHER" id="PTHR46268:SF6">
    <property type="entry name" value="UNIVERSAL STRESS PROTEIN UP12"/>
    <property type="match status" value="1"/>
</dbReference>
<feature type="domain" description="UspA" evidence="2">
    <location>
        <begin position="1"/>
        <end position="142"/>
    </location>
</feature>
<evidence type="ECO:0000313" key="4">
    <source>
        <dbReference type="Proteomes" id="UP001081283"/>
    </source>
</evidence>
<dbReference type="Gene3D" id="3.40.50.620">
    <property type="entry name" value="HUPs"/>
    <property type="match status" value="1"/>
</dbReference>
<organism evidence="3 4">
    <name type="scientific">Hoeflea ulvae</name>
    <dbReference type="NCBI Taxonomy" id="2983764"/>
    <lineage>
        <taxon>Bacteria</taxon>
        <taxon>Pseudomonadati</taxon>
        <taxon>Pseudomonadota</taxon>
        <taxon>Alphaproteobacteria</taxon>
        <taxon>Hyphomicrobiales</taxon>
        <taxon>Rhizobiaceae</taxon>
        <taxon>Hoeflea</taxon>
    </lineage>
</organism>
<evidence type="ECO:0000259" key="2">
    <source>
        <dbReference type="Pfam" id="PF00582"/>
    </source>
</evidence>
<dbReference type="CDD" id="cd00293">
    <property type="entry name" value="USP-like"/>
    <property type="match status" value="1"/>
</dbReference>
<dbReference type="InterPro" id="IPR006016">
    <property type="entry name" value="UspA"/>
</dbReference>
<dbReference type="InterPro" id="IPR006015">
    <property type="entry name" value="Universal_stress_UspA"/>
</dbReference>
<dbReference type="PRINTS" id="PR01438">
    <property type="entry name" value="UNVRSLSTRESS"/>
</dbReference>
<dbReference type="InterPro" id="IPR014729">
    <property type="entry name" value="Rossmann-like_a/b/a_fold"/>
</dbReference>
<name>A0ABT3YLK3_9HYPH</name>
<accession>A0ABT3YLK3</accession>
<protein>
    <submittedName>
        <fullName evidence="3">Universal stress protein</fullName>
    </submittedName>
</protein>
<dbReference type="Proteomes" id="UP001081283">
    <property type="component" value="Unassembled WGS sequence"/>
</dbReference>
<comment type="caution">
    <text evidence="3">The sequence shown here is derived from an EMBL/GenBank/DDBJ whole genome shotgun (WGS) entry which is preliminary data.</text>
</comment>
<dbReference type="EMBL" id="JAOVZQ010000001">
    <property type="protein sequence ID" value="MCY0096757.1"/>
    <property type="molecule type" value="Genomic_DNA"/>
</dbReference>
<keyword evidence="4" id="KW-1185">Reference proteome</keyword>
<sequence>MYKTILVTIDLTHKPSWELALPEAVALAKASGGVLHVLSVVPNVRSPLVAGYLPAGFETHALKDANAQLGKIVEDNVDASVETHAHLAHGVVHEEVLKAIATVKADLVVMASHSPDRVREFLVGSQADRVVRRSPVSVLVVRK</sequence>
<reference evidence="3" key="1">
    <citation type="submission" date="2022-10" db="EMBL/GenBank/DDBJ databases">
        <title>Hoeflea sp. J2-29, isolated from marine algae.</title>
        <authorList>
            <person name="Kristyanto S."/>
            <person name="Kim J.M."/>
            <person name="Jeon C.O."/>
        </authorList>
    </citation>
    <scope>NUCLEOTIDE SEQUENCE</scope>
    <source>
        <strain evidence="3">J2-29</strain>
    </source>
</reference>
<dbReference type="PANTHER" id="PTHR46268">
    <property type="entry name" value="STRESS RESPONSE PROTEIN NHAX"/>
    <property type="match status" value="1"/>
</dbReference>
<evidence type="ECO:0000256" key="1">
    <source>
        <dbReference type="ARBA" id="ARBA00008791"/>
    </source>
</evidence>
<dbReference type="RefSeq" id="WP_267614582.1">
    <property type="nucleotide sequence ID" value="NZ_JAOVZQ010000001.1"/>
</dbReference>
<comment type="similarity">
    <text evidence="1">Belongs to the universal stress protein A family.</text>
</comment>
<proteinExistence type="inferred from homology"/>
<dbReference type="Pfam" id="PF00582">
    <property type="entry name" value="Usp"/>
    <property type="match status" value="1"/>
</dbReference>
<evidence type="ECO:0000313" key="3">
    <source>
        <dbReference type="EMBL" id="MCY0096757.1"/>
    </source>
</evidence>